<dbReference type="InterPro" id="IPR001851">
    <property type="entry name" value="ABC_transp_permease"/>
</dbReference>
<feature type="transmembrane region" description="Helical" evidence="6">
    <location>
        <begin position="268"/>
        <end position="292"/>
    </location>
</feature>
<feature type="transmembrane region" description="Helical" evidence="6">
    <location>
        <begin position="31"/>
        <end position="51"/>
    </location>
</feature>
<dbReference type="Proteomes" id="UP001232973">
    <property type="component" value="Unassembled WGS sequence"/>
</dbReference>
<feature type="transmembrane region" description="Helical" evidence="6">
    <location>
        <begin position="299"/>
        <end position="318"/>
    </location>
</feature>
<comment type="caution">
    <text evidence="7">The sequence shown here is derived from an EMBL/GenBank/DDBJ whole genome shotgun (WGS) entry which is preliminary data.</text>
</comment>
<keyword evidence="2" id="KW-1003">Cell membrane</keyword>
<feature type="transmembrane region" description="Helical" evidence="6">
    <location>
        <begin position="108"/>
        <end position="129"/>
    </location>
</feature>
<keyword evidence="5 6" id="KW-0472">Membrane</keyword>
<dbReference type="RefSeq" id="WP_274456938.1">
    <property type="nucleotide sequence ID" value="NZ_CP067097.1"/>
</dbReference>
<feature type="transmembrane region" description="Helical" evidence="6">
    <location>
        <begin position="83"/>
        <end position="102"/>
    </location>
</feature>
<evidence type="ECO:0000256" key="6">
    <source>
        <dbReference type="SAM" id="Phobius"/>
    </source>
</evidence>
<feature type="transmembrane region" description="Helical" evidence="6">
    <location>
        <begin position="179"/>
        <end position="200"/>
    </location>
</feature>
<dbReference type="EMBL" id="JAUSTP010000012">
    <property type="protein sequence ID" value="MDQ0189951.1"/>
    <property type="molecule type" value="Genomic_DNA"/>
</dbReference>
<keyword evidence="4 6" id="KW-1133">Transmembrane helix</keyword>
<evidence type="ECO:0000313" key="7">
    <source>
        <dbReference type="EMBL" id="MDQ0189951.1"/>
    </source>
</evidence>
<accession>A0ABT9XI19</accession>
<evidence type="ECO:0000256" key="1">
    <source>
        <dbReference type="ARBA" id="ARBA00004651"/>
    </source>
</evidence>
<gene>
    <name evidence="7" type="ORF">J2S03_001814</name>
</gene>
<dbReference type="Pfam" id="PF02653">
    <property type="entry name" value="BPD_transp_2"/>
    <property type="match status" value="1"/>
</dbReference>
<feature type="transmembrane region" description="Helical" evidence="6">
    <location>
        <begin position="136"/>
        <end position="159"/>
    </location>
</feature>
<comment type="subcellular location">
    <subcellularLocation>
        <location evidence="1">Cell membrane</location>
        <topology evidence="1">Multi-pass membrane protein</topology>
    </subcellularLocation>
</comment>
<evidence type="ECO:0000313" key="8">
    <source>
        <dbReference type="Proteomes" id="UP001232973"/>
    </source>
</evidence>
<protein>
    <submittedName>
        <fullName evidence="7">Branched-chain amino acid transport system permease protein</fullName>
    </submittedName>
</protein>
<dbReference type="CDD" id="cd06581">
    <property type="entry name" value="TM_PBP1_LivM_like"/>
    <property type="match status" value="1"/>
</dbReference>
<keyword evidence="8" id="KW-1185">Reference proteome</keyword>
<reference evidence="7 8" key="1">
    <citation type="submission" date="2023-07" db="EMBL/GenBank/DDBJ databases">
        <title>Genomic Encyclopedia of Type Strains, Phase IV (KMG-IV): sequencing the most valuable type-strain genomes for metagenomic binning, comparative biology and taxonomic classification.</title>
        <authorList>
            <person name="Goeker M."/>
        </authorList>
    </citation>
    <scope>NUCLEOTIDE SEQUENCE [LARGE SCALE GENOMIC DNA]</scope>
    <source>
        <strain evidence="7 8">DSM 4006</strain>
    </source>
</reference>
<dbReference type="PANTHER" id="PTHR30482:SF17">
    <property type="entry name" value="ABC TRANSPORTER ATP-BINDING PROTEIN"/>
    <property type="match status" value="1"/>
</dbReference>
<feature type="transmembrane region" description="Helical" evidence="6">
    <location>
        <begin position="221"/>
        <end position="248"/>
    </location>
</feature>
<keyword evidence="3 6" id="KW-0812">Transmembrane</keyword>
<evidence type="ECO:0000256" key="2">
    <source>
        <dbReference type="ARBA" id="ARBA00022475"/>
    </source>
</evidence>
<dbReference type="InterPro" id="IPR043428">
    <property type="entry name" value="LivM-like"/>
</dbReference>
<evidence type="ECO:0000256" key="4">
    <source>
        <dbReference type="ARBA" id="ARBA00022989"/>
    </source>
</evidence>
<feature type="transmembrane region" description="Helical" evidence="6">
    <location>
        <begin position="57"/>
        <end position="76"/>
    </location>
</feature>
<organism evidence="7 8">
    <name type="scientific">Alicyclobacillus cycloheptanicus</name>
    <dbReference type="NCBI Taxonomy" id="1457"/>
    <lineage>
        <taxon>Bacteria</taxon>
        <taxon>Bacillati</taxon>
        <taxon>Bacillota</taxon>
        <taxon>Bacilli</taxon>
        <taxon>Bacillales</taxon>
        <taxon>Alicyclobacillaceae</taxon>
        <taxon>Alicyclobacillus</taxon>
    </lineage>
</organism>
<name>A0ABT9XI19_9BACL</name>
<sequence>MHQQNAAEPVQTELQTPPALRMRKRTPRQGLASLAGWVVTLVVFASVPFWLSVDNTLLIEGMIVAAVFALATNFLVHHAGLTTFGQAVFYGIGAYTIGLFSVHTHVSFWVAVVLGPFFAALAALVIGALSLRARAFYFALLTLGFSQLFYNLSMVFYGFTRGDTGIYGIPLPGFLRSPLWSYEFIFIVGAAGGLALWWIVRTPFGLAIMAIRDNRRRAQSLGMNSYVQLLAAFVISGFFCGLAGVLFIVYQQHAYPEMLNWQSSGAPILMSVLGGMSTFAGPVVGAVIYTLLENFVGGITTYWELIIGVVVLALILIYPGGIVRGVVQLARKLGSFGNGGRGQ</sequence>
<proteinExistence type="predicted"/>
<dbReference type="PANTHER" id="PTHR30482">
    <property type="entry name" value="HIGH-AFFINITY BRANCHED-CHAIN AMINO ACID TRANSPORT SYSTEM PERMEASE"/>
    <property type="match status" value="1"/>
</dbReference>
<evidence type="ECO:0000256" key="3">
    <source>
        <dbReference type="ARBA" id="ARBA00022692"/>
    </source>
</evidence>
<evidence type="ECO:0000256" key="5">
    <source>
        <dbReference type="ARBA" id="ARBA00023136"/>
    </source>
</evidence>